<dbReference type="EMBL" id="BOQN01000081">
    <property type="protein sequence ID" value="GIM94383.1"/>
    <property type="molecule type" value="Genomic_DNA"/>
</dbReference>
<reference evidence="2 3" key="1">
    <citation type="submission" date="2021-03" db="EMBL/GenBank/DDBJ databases">
        <title>Whole genome shotgun sequence of Actinoplanes toevensis NBRC 105298.</title>
        <authorList>
            <person name="Komaki H."/>
            <person name="Tamura T."/>
        </authorList>
    </citation>
    <scope>NUCLEOTIDE SEQUENCE [LARGE SCALE GENOMIC DNA]</scope>
    <source>
        <strain evidence="2 3">NBRC 105298</strain>
    </source>
</reference>
<evidence type="ECO:0000313" key="3">
    <source>
        <dbReference type="Proteomes" id="UP000677082"/>
    </source>
</evidence>
<dbReference type="SUPFAM" id="SSF53335">
    <property type="entry name" value="S-adenosyl-L-methionine-dependent methyltransferases"/>
    <property type="match status" value="1"/>
</dbReference>
<dbReference type="GO" id="GO:0008757">
    <property type="term" value="F:S-adenosylmethionine-dependent methyltransferase activity"/>
    <property type="evidence" value="ECO:0007669"/>
    <property type="project" value="InterPro"/>
</dbReference>
<feature type="domain" description="Methyltransferase type 11" evidence="1">
    <location>
        <begin position="86"/>
        <end position="133"/>
    </location>
</feature>
<sequence length="269" mass="29745">MRQATFRQPDQHDWGLPPFTNADIWRDLRDSAVQLAHHLFVHRREARRLRRHLAARPGPVLLSIGSGRTVPAGWVGIDLKKGDRVFRCDLRKPLPLADASVDAILAEHVLEHFCPDDLPSMLAEMRRVLRPGAPLRIVCPDAGIVAELLRGQQSPRVRDQVAFDTRVHGWDPMEPLLPWRIANRLTYQFGQHQVLLTAASTTALLEAAGFTGARSMAMTETAYFDQVPGTHLARFPDSAHEAFTVEATCPTTAAPAADGREPATAASQP</sequence>
<name>A0A919W772_9ACTN</name>
<evidence type="ECO:0000313" key="2">
    <source>
        <dbReference type="EMBL" id="GIM94383.1"/>
    </source>
</evidence>
<dbReference type="RefSeq" id="WP_213010172.1">
    <property type="nucleotide sequence ID" value="NZ_BOQN01000081.1"/>
</dbReference>
<dbReference type="CDD" id="cd02440">
    <property type="entry name" value="AdoMet_MTases"/>
    <property type="match status" value="1"/>
</dbReference>
<organism evidence="2 3">
    <name type="scientific">Paractinoplanes toevensis</name>
    <dbReference type="NCBI Taxonomy" id="571911"/>
    <lineage>
        <taxon>Bacteria</taxon>
        <taxon>Bacillati</taxon>
        <taxon>Actinomycetota</taxon>
        <taxon>Actinomycetes</taxon>
        <taxon>Micromonosporales</taxon>
        <taxon>Micromonosporaceae</taxon>
        <taxon>Paractinoplanes</taxon>
    </lineage>
</organism>
<dbReference type="AlphaFoldDB" id="A0A919W772"/>
<comment type="caution">
    <text evidence="2">The sequence shown here is derived from an EMBL/GenBank/DDBJ whole genome shotgun (WGS) entry which is preliminary data.</text>
</comment>
<dbReference type="Pfam" id="PF08241">
    <property type="entry name" value="Methyltransf_11"/>
    <property type="match status" value="1"/>
</dbReference>
<keyword evidence="3" id="KW-1185">Reference proteome</keyword>
<accession>A0A919W772</accession>
<protein>
    <recommendedName>
        <fullName evidence="1">Methyltransferase type 11 domain-containing protein</fullName>
    </recommendedName>
</protein>
<dbReference type="InterPro" id="IPR029063">
    <property type="entry name" value="SAM-dependent_MTases_sf"/>
</dbReference>
<gene>
    <name evidence="2" type="ORF">Ato02nite_061760</name>
</gene>
<dbReference type="Gene3D" id="3.40.50.150">
    <property type="entry name" value="Vaccinia Virus protein VP39"/>
    <property type="match status" value="1"/>
</dbReference>
<proteinExistence type="predicted"/>
<dbReference type="Proteomes" id="UP000677082">
    <property type="component" value="Unassembled WGS sequence"/>
</dbReference>
<dbReference type="InterPro" id="IPR013216">
    <property type="entry name" value="Methyltransf_11"/>
</dbReference>
<evidence type="ECO:0000259" key="1">
    <source>
        <dbReference type="Pfam" id="PF08241"/>
    </source>
</evidence>